<keyword evidence="3" id="KW-1185">Reference proteome</keyword>
<name>A0A811L679_9BILA</name>
<dbReference type="Pfam" id="PF01918">
    <property type="entry name" value="Alba"/>
    <property type="match status" value="1"/>
</dbReference>
<feature type="domain" description="DNA/RNA-binding protein Alba-like" evidence="1">
    <location>
        <begin position="15"/>
        <end position="75"/>
    </location>
</feature>
<dbReference type="SUPFAM" id="SSF82704">
    <property type="entry name" value="AlbA-like"/>
    <property type="match status" value="1"/>
</dbReference>
<organism evidence="2 3">
    <name type="scientific">Bursaphelenchus okinawaensis</name>
    <dbReference type="NCBI Taxonomy" id="465554"/>
    <lineage>
        <taxon>Eukaryota</taxon>
        <taxon>Metazoa</taxon>
        <taxon>Ecdysozoa</taxon>
        <taxon>Nematoda</taxon>
        <taxon>Chromadorea</taxon>
        <taxon>Rhabditida</taxon>
        <taxon>Tylenchina</taxon>
        <taxon>Tylenchomorpha</taxon>
        <taxon>Aphelenchoidea</taxon>
        <taxon>Aphelenchoididae</taxon>
        <taxon>Bursaphelenchus</taxon>
    </lineage>
</organism>
<dbReference type="Proteomes" id="UP000614601">
    <property type="component" value="Unassembled WGS sequence"/>
</dbReference>
<sequence>MDLFPSDVVEKCEILEIKENVKLPNVLKKALNLFNVEGKDLLIYGSSKAIERAVALVEQVKQTQTKPVYQWNKFSEIKTKAENKLDVDLFEPIIAVVLSKKNIGDETESVQVSTESSDFKHLNDLPRLKIGTENKDNNWRQKRKIK</sequence>
<gene>
    <name evidence="2" type="ORF">BOKJ2_LOCUS9765</name>
</gene>
<evidence type="ECO:0000259" key="1">
    <source>
        <dbReference type="Pfam" id="PF01918"/>
    </source>
</evidence>
<dbReference type="OrthoDB" id="424402at2759"/>
<evidence type="ECO:0000313" key="2">
    <source>
        <dbReference type="EMBL" id="CAD5222681.1"/>
    </source>
</evidence>
<dbReference type="EMBL" id="CAJFDH010000005">
    <property type="protein sequence ID" value="CAD5222681.1"/>
    <property type="molecule type" value="Genomic_DNA"/>
</dbReference>
<dbReference type="EMBL" id="CAJFCW020000005">
    <property type="protein sequence ID" value="CAG9116654.1"/>
    <property type="molecule type" value="Genomic_DNA"/>
</dbReference>
<comment type="caution">
    <text evidence="2">The sequence shown here is derived from an EMBL/GenBank/DDBJ whole genome shotgun (WGS) entry which is preliminary data.</text>
</comment>
<dbReference type="InterPro" id="IPR036882">
    <property type="entry name" value="Alba-like_dom_sf"/>
</dbReference>
<accession>A0A811L679</accession>
<protein>
    <recommendedName>
        <fullName evidence="1">DNA/RNA-binding protein Alba-like domain-containing protein</fullName>
    </recommendedName>
</protein>
<reference evidence="2" key="1">
    <citation type="submission" date="2020-09" db="EMBL/GenBank/DDBJ databases">
        <authorList>
            <person name="Kikuchi T."/>
        </authorList>
    </citation>
    <scope>NUCLEOTIDE SEQUENCE</scope>
    <source>
        <strain evidence="2">SH1</strain>
    </source>
</reference>
<proteinExistence type="predicted"/>
<dbReference type="AlphaFoldDB" id="A0A811L679"/>
<dbReference type="Proteomes" id="UP000783686">
    <property type="component" value="Unassembled WGS sequence"/>
</dbReference>
<dbReference type="InterPro" id="IPR002775">
    <property type="entry name" value="DNA/RNA-bd_Alba-like"/>
</dbReference>
<dbReference type="GO" id="GO:0003676">
    <property type="term" value="F:nucleic acid binding"/>
    <property type="evidence" value="ECO:0007669"/>
    <property type="project" value="InterPro"/>
</dbReference>
<evidence type="ECO:0000313" key="3">
    <source>
        <dbReference type="Proteomes" id="UP000614601"/>
    </source>
</evidence>